<dbReference type="Pfam" id="PF03772">
    <property type="entry name" value="Competence"/>
    <property type="match status" value="1"/>
</dbReference>
<gene>
    <name evidence="9" type="ORF">HMPREF0654_05900</name>
</gene>
<keyword evidence="3 6" id="KW-0812">Transmembrane</keyword>
<feature type="transmembrane region" description="Helical" evidence="6">
    <location>
        <begin position="494"/>
        <end position="511"/>
    </location>
</feature>
<comment type="subcellular location">
    <subcellularLocation>
        <location evidence="1">Cell membrane</location>
        <topology evidence="1">Multi-pass membrane protein</topology>
    </subcellularLocation>
</comment>
<dbReference type="EMBL" id="JRNR01000054">
    <property type="protein sequence ID" value="KGF49202.1"/>
    <property type="molecule type" value="Genomic_DNA"/>
</dbReference>
<reference evidence="9 10" key="1">
    <citation type="submission" date="2014-07" db="EMBL/GenBank/DDBJ databases">
        <authorList>
            <person name="McCorrison J."/>
            <person name="Sanka R."/>
            <person name="Torralba M."/>
            <person name="Gillis M."/>
            <person name="Haft D.H."/>
            <person name="Methe B."/>
            <person name="Sutton G."/>
            <person name="Nelson K.E."/>
        </authorList>
    </citation>
    <scope>NUCLEOTIDE SEQUENCE [LARGE SCALE GENOMIC DNA]</scope>
    <source>
        <strain evidence="9 10">DNF00882</strain>
    </source>
</reference>
<feature type="transmembrane region" description="Helical" evidence="6">
    <location>
        <begin position="336"/>
        <end position="355"/>
    </location>
</feature>
<evidence type="ECO:0000259" key="8">
    <source>
        <dbReference type="Pfam" id="PF13567"/>
    </source>
</evidence>
<dbReference type="InterPro" id="IPR004477">
    <property type="entry name" value="ComEC_N"/>
</dbReference>
<dbReference type="PANTHER" id="PTHR30619:SF1">
    <property type="entry name" value="RECOMBINATION PROTEIN 2"/>
    <property type="match status" value="1"/>
</dbReference>
<feature type="transmembrane region" description="Helical" evidence="6">
    <location>
        <begin position="289"/>
        <end position="306"/>
    </location>
</feature>
<proteinExistence type="predicted"/>
<dbReference type="Proteomes" id="UP000029538">
    <property type="component" value="Unassembled WGS sequence"/>
</dbReference>
<keyword evidence="2" id="KW-1003">Cell membrane</keyword>
<dbReference type="InterPro" id="IPR025405">
    <property type="entry name" value="DUF4131"/>
</dbReference>
<evidence type="ECO:0000256" key="1">
    <source>
        <dbReference type="ARBA" id="ARBA00004651"/>
    </source>
</evidence>
<evidence type="ECO:0000256" key="6">
    <source>
        <dbReference type="SAM" id="Phobius"/>
    </source>
</evidence>
<accession>A0A096C2K3</accession>
<dbReference type="PANTHER" id="PTHR30619">
    <property type="entry name" value="DNA INTERNALIZATION/COMPETENCE PROTEIN COMEC/REC2"/>
    <property type="match status" value="1"/>
</dbReference>
<evidence type="ECO:0000313" key="9">
    <source>
        <dbReference type="EMBL" id="KGF49202.1"/>
    </source>
</evidence>
<feature type="transmembrane region" description="Helical" evidence="6">
    <location>
        <begin position="422"/>
        <end position="442"/>
    </location>
</feature>
<keyword evidence="5 6" id="KW-0472">Membrane</keyword>
<evidence type="ECO:0000313" key="10">
    <source>
        <dbReference type="Proteomes" id="UP000029538"/>
    </source>
</evidence>
<keyword evidence="4 6" id="KW-1133">Transmembrane helix</keyword>
<dbReference type="GO" id="GO:0005886">
    <property type="term" value="C:plasma membrane"/>
    <property type="evidence" value="ECO:0007669"/>
    <property type="project" value="UniProtKB-SubCell"/>
</dbReference>
<name>A0A096C2K3_9BACT</name>
<evidence type="ECO:0000256" key="2">
    <source>
        <dbReference type="ARBA" id="ARBA00022475"/>
    </source>
</evidence>
<evidence type="ECO:0000256" key="3">
    <source>
        <dbReference type="ARBA" id="ARBA00022692"/>
    </source>
</evidence>
<feature type="transmembrane region" description="Helical" evidence="6">
    <location>
        <begin position="58"/>
        <end position="76"/>
    </location>
</feature>
<dbReference type="AlphaFoldDB" id="A0A096C2K3"/>
<comment type="caution">
    <text evidence="9">The sequence shown here is derived from an EMBL/GenBank/DDBJ whole genome shotgun (WGS) entry which is preliminary data.</text>
</comment>
<dbReference type="InterPro" id="IPR052159">
    <property type="entry name" value="Competence_DNA_uptake"/>
</dbReference>
<evidence type="ECO:0000256" key="5">
    <source>
        <dbReference type="ARBA" id="ARBA00023136"/>
    </source>
</evidence>
<dbReference type="RefSeq" id="WP_036883220.1">
    <property type="nucleotide sequence ID" value="NZ_JRNR01000054.1"/>
</dbReference>
<evidence type="ECO:0000256" key="4">
    <source>
        <dbReference type="ARBA" id="ARBA00022989"/>
    </source>
</evidence>
<sequence length="517" mass="58368">MMQSNVLNMNPLVKIVVTLIGGMAVGRYTMGIMSDVSWLVVAIFGLGIVGLSKRNRWLQSGGVLISVAAVGGLLMMQAEKKMLQTIPEGEKLYDAVLLSEPVKHGKVIMTDLAVQTNNGNIKVKASILCDTLTERYKRLHVGDGITAYSALEKPINFADSQFDYVRWLRAHGYYANTFIYYRNWQKAAIDLSFLSYVDRTMIELKRIKRQCVETYTHVGLSGEAAAVAIAMTLGDKSLINKDLKDDYSISGASHVLALSGLHLGIIYVFLIFAFNLCKGIPYLYVLHRYRVGELFAMLFIWIYALLVDFSPSVVRSATMLTIYSFVRLLNRDKFSLNTLALTAIIMLVVNPLNLWDIGFQLSFIAVLFILLFSPLIYGIVPRKRLQRFWILRWVWGLVTVSVAAQIGTAPLVAYYFGRFSCYFLLSNIVVIPCATLILYAAVLLFLFSFIPVIQAFIGNFMLLTIQFMNKSLHTIAHWQGASIENLQPNELQVALLYFVIFCIGWIWSFFANRSYLK</sequence>
<dbReference type="Pfam" id="PF13567">
    <property type="entry name" value="DUF4131"/>
    <property type="match status" value="1"/>
</dbReference>
<protein>
    <submittedName>
        <fullName evidence="9">Competence protein ComEC</fullName>
    </submittedName>
</protein>
<dbReference type="NCBIfam" id="TIGR00360">
    <property type="entry name" value="ComEC_N-term"/>
    <property type="match status" value="1"/>
</dbReference>
<feature type="transmembrane region" description="Helical" evidence="6">
    <location>
        <begin position="361"/>
        <end position="380"/>
    </location>
</feature>
<feature type="transmembrane region" description="Helical" evidence="6">
    <location>
        <begin position="36"/>
        <end position="52"/>
    </location>
</feature>
<feature type="domain" description="ComEC/Rec2-related protein" evidence="7">
    <location>
        <begin position="231"/>
        <end position="508"/>
    </location>
</feature>
<organism evidence="9 10">
    <name type="scientific">Prevotella disiens DNF00882</name>
    <dbReference type="NCBI Taxonomy" id="1401075"/>
    <lineage>
        <taxon>Bacteria</taxon>
        <taxon>Pseudomonadati</taxon>
        <taxon>Bacteroidota</taxon>
        <taxon>Bacteroidia</taxon>
        <taxon>Bacteroidales</taxon>
        <taxon>Prevotellaceae</taxon>
        <taxon>Prevotella</taxon>
    </lineage>
</organism>
<feature type="transmembrane region" description="Helical" evidence="6">
    <location>
        <begin position="254"/>
        <end position="277"/>
    </location>
</feature>
<feature type="domain" description="DUF4131" evidence="8">
    <location>
        <begin position="39"/>
        <end position="181"/>
    </location>
</feature>
<feature type="transmembrane region" description="Helical" evidence="6">
    <location>
        <begin position="449"/>
        <end position="468"/>
    </location>
</feature>
<evidence type="ECO:0000259" key="7">
    <source>
        <dbReference type="Pfam" id="PF03772"/>
    </source>
</evidence>
<feature type="transmembrane region" description="Helical" evidence="6">
    <location>
        <begin position="392"/>
        <end position="416"/>
    </location>
</feature>